<dbReference type="GO" id="GO:0005576">
    <property type="term" value="C:extracellular region"/>
    <property type="evidence" value="ECO:0007669"/>
    <property type="project" value="InterPro"/>
</dbReference>
<proteinExistence type="predicted"/>
<dbReference type="GO" id="GO:0019062">
    <property type="term" value="P:virion attachment to host cell"/>
    <property type="evidence" value="ECO:0007669"/>
    <property type="project" value="InterPro"/>
</dbReference>
<reference evidence="1 2" key="1">
    <citation type="submission" date="2018-10" db="EMBL/GenBank/DDBJ databases">
        <title>Genomic Encyclopedia of Type Strains, Phase IV (KMG-IV): sequencing the most valuable type-strain genomes for metagenomic binning, comparative biology and taxonomic classification.</title>
        <authorList>
            <person name="Goeker M."/>
        </authorList>
    </citation>
    <scope>NUCLEOTIDE SEQUENCE [LARGE SCALE GENOMIC DNA]</scope>
    <source>
        <strain evidence="1 2">DSM 22228</strain>
    </source>
</reference>
<dbReference type="Pfam" id="PF03406">
    <property type="entry name" value="Phage_fiber_2"/>
    <property type="match status" value="1"/>
</dbReference>
<dbReference type="GO" id="GO:0004553">
    <property type="term" value="F:hydrolase activity, hydrolyzing O-glycosyl compounds"/>
    <property type="evidence" value="ECO:0007669"/>
    <property type="project" value="InterPro"/>
</dbReference>
<dbReference type="GO" id="GO:0030246">
    <property type="term" value="F:carbohydrate binding"/>
    <property type="evidence" value="ECO:0007669"/>
    <property type="project" value="InterPro"/>
</dbReference>
<gene>
    <name evidence="1" type="ORF">DES39_0128</name>
</gene>
<sequence length="336" mass="36126">MKIQTQPDYLIFAQDAKTSELQEFPDVSRGWGVTIDQTQSKPPMEWMNGAFNRVDKNMLYLLQQGIPQWNSDVLYPVGAVIKYNNTIYLAKLENDNAMPSTNTSKWDKLLNDASTTQKGIVKLSSATNSPSETEAATTKAVKVAYDSASSANAIANTAKSNALTAQIKADSAYTLANNANITADTALSRTLGGVVSGNTNFTGKLKQAGSDVITVESIYKYNTTLVSVLYPEGSESSPPILSKGNRKVIANPYNTLNCIVKLELRINNIWAECPKSQDTGSNYTRGATATAMSNGTIVIQCGGVSLLTGAQGDGNPWNSGLVESAPYRVRVIKLSE</sequence>
<keyword evidence="2" id="KW-1185">Reference proteome</keyword>
<dbReference type="GO" id="GO:0046718">
    <property type="term" value="P:symbiont entry into host cell"/>
    <property type="evidence" value="ECO:0007669"/>
    <property type="project" value="InterPro"/>
</dbReference>
<dbReference type="EMBL" id="RBWY01000001">
    <property type="protein sequence ID" value="RKS86922.1"/>
    <property type="molecule type" value="Genomic_DNA"/>
</dbReference>
<dbReference type="OrthoDB" id="1921264at2"/>
<accession>A0A495RHF3</accession>
<evidence type="ECO:0000313" key="2">
    <source>
        <dbReference type="Proteomes" id="UP000278542"/>
    </source>
</evidence>
<dbReference type="InterPro" id="IPR005068">
    <property type="entry name" value="Phage_lambda_Stf-r2"/>
</dbReference>
<dbReference type="InterPro" id="IPR036573">
    <property type="entry name" value="CBM_sf_5/12"/>
</dbReference>
<dbReference type="GO" id="GO:0005975">
    <property type="term" value="P:carbohydrate metabolic process"/>
    <property type="evidence" value="ECO:0007669"/>
    <property type="project" value="InterPro"/>
</dbReference>
<evidence type="ECO:0000313" key="1">
    <source>
        <dbReference type="EMBL" id="RKS86922.1"/>
    </source>
</evidence>
<dbReference type="AlphaFoldDB" id="A0A495RHF3"/>
<organism evidence="1 2">
    <name type="scientific">Orbus hercynius</name>
    <dbReference type="NCBI Taxonomy" id="593135"/>
    <lineage>
        <taxon>Bacteria</taxon>
        <taxon>Pseudomonadati</taxon>
        <taxon>Pseudomonadota</taxon>
        <taxon>Gammaproteobacteria</taxon>
        <taxon>Orbales</taxon>
        <taxon>Orbaceae</taxon>
        <taxon>Orbus</taxon>
    </lineage>
</organism>
<protein>
    <submittedName>
        <fullName evidence="1">Tail fiber-like repeat protein</fullName>
    </submittedName>
</protein>
<name>A0A495RHF3_9GAMM</name>
<comment type="caution">
    <text evidence="1">The sequence shown here is derived from an EMBL/GenBank/DDBJ whole genome shotgun (WGS) entry which is preliminary data.</text>
</comment>
<dbReference type="Gene3D" id="2.10.10.20">
    <property type="entry name" value="Carbohydrate-binding module superfamily 5/12"/>
    <property type="match status" value="1"/>
</dbReference>
<dbReference type="RefSeq" id="WP_121143847.1">
    <property type="nucleotide sequence ID" value="NZ_RBWY01000001.1"/>
</dbReference>
<dbReference type="SUPFAM" id="SSF51055">
    <property type="entry name" value="Carbohydrate binding domain"/>
    <property type="match status" value="1"/>
</dbReference>
<dbReference type="Proteomes" id="UP000278542">
    <property type="component" value="Unassembled WGS sequence"/>
</dbReference>